<sequence length="482" mass="52485">MASSPGNRDSLAARIPSSCPGDIRPILSAAWSHDLQALKPLLDEPGKANAQEPTTRETPLHAAIRSCGPSSSSTVTPEDMEKAKAVVAEIFLWGGIWNDVDDKNETPGCVALRLGLRDLYDMCVAAGMRAEMLFGILDGYEELDSGDETMDEVEDEEQVRTEGKDGGANSAAEVETGNGVAEALDDEMDVKEFEKALVAVAANAHASVPSVLTDEHVVTSDDYLASGLTYDPKKLVDDAGNGVMMAWETDIMRRSAISLLSDEAPELVHTAGTGINAPETTAPSMPEDVDMSSLPKGKRILNIGFGMGIIDSVFASTKPSKHHIIEAHPAVLSYINTSPESKYGPSWVDAAEIHGANKVWSGRWQDICPKLLADGEVYDAIYFDTFGEDYSQLKLFFTEYIPGLLDMDGKFGFFNGLGADRKICYDVYQKVAEMHLTDAGMDVEWQQIDVDMKNMGEDGMGEWEGVVRRYWTLDSKFSIKTI</sequence>
<keyword evidence="8" id="KW-0539">Nucleus</keyword>
<evidence type="ECO:0000259" key="11">
    <source>
        <dbReference type="PROSITE" id="PS51559"/>
    </source>
</evidence>
<evidence type="ECO:0000313" key="12">
    <source>
        <dbReference type="EMBL" id="KAJ2900499.1"/>
    </source>
</evidence>
<proteinExistence type="predicted"/>
<dbReference type="PANTHER" id="PTHR32379:SF1">
    <property type="entry name" value="GUANIDINOACETATE N-METHYLTRANSFERASE"/>
    <property type="match status" value="1"/>
</dbReference>
<evidence type="ECO:0000256" key="4">
    <source>
        <dbReference type="ARBA" id="ARBA00022490"/>
    </source>
</evidence>
<evidence type="ECO:0000256" key="6">
    <source>
        <dbReference type="ARBA" id="ARBA00022679"/>
    </source>
</evidence>
<evidence type="ECO:0000313" key="13">
    <source>
        <dbReference type="Proteomes" id="UP001201980"/>
    </source>
</evidence>
<dbReference type="InterPro" id="IPR017408">
    <property type="entry name" value="Arginine_N-MeTrfase_2"/>
</dbReference>
<evidence type="ECO:0000256" key="1">
    <source>
        <dbReference type="ARBA" id="ARBA00004123"/>
    </source>
</evidence>
<dbReference type="PIRSF" id="PIRSF038148">
    <property type="entry name" value="Arginine_N-mtfrase-2"/>
    <property type="match status" value="1"/>
</dbReference>
<organism evidence="12 13">
    <name type="scientific">Zalerion maritima</name>
    <dbReference type="NCBI Taxonomy" id="339359"/>
    <lineage>
        <taxon>Eukaryota</taxon>
        <taxon>Fungi</taxon>
        <taxon>Dikarya</taxon>
        <taxon>Ascomycota</taxon>
        <taxon>Pezizomycotina</taxon>
        <taxon>Sordariomycetes</taxon>
        <taxon>Lulworthiomycetidae</taxon>
        <taxon>Lulworthiales</taxon>
        <taxon>Lulworthiaceae</taxon>
        <taxon>Zalerion</taxon>
    </lineage>
</organism>
<dbReference type="GO" id="GO:0032259">
    <property type="term" value="P:methylation"/>
    <property type="evidence" value="ECO:0007669"/>
    <property type="project" value="UniProtKB-KW"/>
</dbReference>
<evidence type="ECO:0000256" key="7">
    <source>
        <dbReference type="ARBA" id="ARBA00022691"/>
    </source>
</evidence>
<keyword evidence="13" id="KW-1185">Reference proteome</keyword>
<protein>
    <recommendedName>
        <fullName evidence="3">Protein arginine N-methyltransferase 2</fullName>
    </recommendedName>
    <alternativeName>
        <fullName evidence="9">Protein-arginine N5-methyltransferase</fullName>
    </alternativeName>
    <alternativeName>
        <fullName evidence="10">Type IV protein arginine N-methyltransferase</fullName>
    </alternativeName>
</protein>
<dbReference type="InterPro" id="IPR051038">
    <property type="entry name" value="RMT2/GAMT_Mtase"/>
</dbReference>
<name>A0AAD5RP20_9PEZI</name>
<dbReference type="AlphaFoldDB" id="A0AAD5RP20"/>
<dbReference type="SUPFAM" id="SSF53335">
    <property type="entry name" value="S-adenosyl-L-methionine-dependent methyltransferases"/>
    <property type="match status" value="1"/>
</dbReference>
<gene>
    <name evidence="12" type="ORF">MKZ38_002404</name>
</gene>
<dbReference type="PROSITE" id="PS51559">
    <property type="entry name" value="SAM_RMT2"/>
    <property type="match status" value="1"/>
</dbReference>
<evidence type="ECO:0000256" key="2">
    <source>
        <dbReference type="ARBA" id="ARBA00004496"/>
    </source>
</evidence>
<accession>A0AAD5RP20</accession>
<keyword evidence="4" id="KW-0963">Cytoplasm</keyword>
<dbReference type="Gene3D" id="3.40.50.150">
    <property type="entry name" value="Vaccinia Virus protein VP39"/>
    <property type="match status" value="1"/>
</dbReference>
<dbReference type="PANTHER" id="PTHR32379">
    <property type="entry name" value="GUANIDINOACETATE N-METHYLTRANSFERASE"/>
    <property type="match status" value="1"/>
</dbReference>
<dbReference type="GO" id="GO:0019702">
    <property type="term" value="F:protein arginine N5-methyltransferase activity"/>
    <property type="evidence" value="ECO:0007669"/>
    <property type="project" value="TreeGrafter"/>
</dbReference>
<evidence type="ECO:0000256" key="10">
    <source>
        <dbReference type="ARBA" id="ARBA00031724"/>
    </source>
</evidence>
<dbReference type="InterPro" id="IPR026480">
    <property type="entry name" value="RMT2_dom"/>
</dbReference>
<comment type="caution">
    <text evidence="12">The sequence shown here is derived from an EMBL/GenBank/DDBJ whole genome shotgun (WGS) entry which is preliminary data.</text>
</comment>
<comment type="subcellular location">
    <subcellularLocation>
        <location evidence="2">Cytoplasm</location>
    </subcellularLocation>
    <subcellularLocation>
        <location evidence="1">Nucleus</location>
    </subcellularLocation>
</comment>
<evidence type="ECO:0000256" key="5">
    <source>
        <dbReference type="ARBA" id="ARBA00022603"/>
    </source>
</evidence>
<evidence type="ECO:0000256" key="8">
    <source>
        <dbReference type="ARBA" id="ARBA00023242"/>
    </source>
</evidence>
<evidence type="ECO:0000256" key="9">
    <source>
        <dbReference type="ARBA" id="ARBA00031001"/>
    </source>
</evidence>
<dbReference type="GO" id="GO:0005634">
    <property type="term" value="C:nucleus"/>
    <property type="evidence" value="ECO:0007669"/>
    <property type="project" value="UniProtKB-SubCell"/>
</dbReference>
<dbReference type="EMBL" id="JAKWBI020000171">
    <property type="protein sequence ID" value="KAJ2900499.1"/>
    <property type="molecule type" value="Genomic_DNA"/>
</dbReference>
<keyword evidence="7" id="KW-0949">S-adenosyl-L-methionine</keyword>
<dbReference type="GO" id="GO:0005737">
    <property type="term" value="C:cytoplasm"/>
    <property type="evidence" value="ECO:0007669"/>
    <property type="project" value="UniProtKB-SubCell"/>
</dbReference>
<keyword evidence="5" id="KW-0489">Methyltransferase</keyword>
<dbReference type="Proteomes" id="UP001201980">
    <property type="component" value="Unassembled WGS sequence"/>
</dbReference>
<dbReference type="InterPro" id="IPR029063">
    <property type="entry name" value="SAM-dependent_MTases_sf"/>
</dbReference>
<evidence type="ECO:0000256" key="3">
    <source>
        <dbReference type="ARBA" id="ARBA00018778"/>
    </source>
</evidence>
<reference evidence="12" key="1">
    <citation type="submission" date="2022-07" db="EMBL/GenBank/DDBJ databases">
        <title>Draft genome sequence of Zalerion maritima ATCC 34329, a (micro)plastics degrading marine fungus.</title>
        <authorList>
            <person name="Paco A."/>
            <person name="Goncalves M.F.M."/>
            <person name="Rocha-Santos T.A.P."/>
            <person name="Alves A."/>
        </authorList>
    </citation>
    <scope>NUCLEOTIDE SEQUENCE</scope>
    <source>
        <strain evidence="12">ATCC 34329</strain>
    </source>
</reference>
<keyword evidence="6" id="KW-0808">Transferase</keyword>
<feature type="domain" description="RMT2" evidence="11">
    <location>
        <begin position="213"/>
        <end position="482"/>
    </location>
</feature>